<accession>A0A3R6X9M5</accession>
<gene>
    <name evidence="2" type="ORF">DYB34_010378</name>
</gene>
<dbReference type="GO" id="GO:0031931">
    <property type="term" value="C:TORC1 complex"/>
    <property type="evidence" value="ECO:0007669"/>
    <property type="project" value="TreeGrafter"/>
</dbReference>
<dbReference type="Gene3D" id="1.25.40.10">
    <property type="entry name" value="Tetratricopeptide repeat domain"/>
    <property type="match status" value="1"/>
</dbReference>
<dbReference type="GO" id="GO:0005634">
    <property type="term" value="C:nucleus"/>
    <property type="evidence" value="ECO:0007669"/>
    <property type="project" value="TreeGrafter"/>
</dbReference>
<dbReference type="GO" id="GO:0031932">
    <property type="term" value="C:TORC2 complex"/>
    <property type="evidence" value="ECO:0007669"/>
    <property type="project" value="TreeGrafter"/>
</dbReference>
<dbReference type="InterPro" id="IPR003151">
    <property type="entry name" value="PIK-rel_kinase_FAT"/>
</dbReference>
<dbReference type="InterPro" id="IPR016024">
    <property type="entry name" value="ARM-type_fold"/>
</dbReference>
<dbReference type="GO" id="GO:0005737">
    <property type="term" value="C:cytoplasm"/>
    <property type="evidence" value="ECO:0007669"/>
    <property type="project" value="TreeGrafter"/>
</dbReference>
<evidence type="ECO:0000313" key="3">
    <source>
        <dbReference type="Proteomes" id="UP000283543"/>
    </source>
</evidence>
<name>A0A3R6X9M5_APHAT</name>
<dbReference type="PROSITE" id="PS51189">
    <property type="entry name" value="FAT"/>
    <property type="match status" value="1"/>
</dbReference>
<dbReference type="InterPro" id="IPR011990">
    <property type="entry name" value="TPR-like_helical_dom_sf"/>
</dbReference>
<dbReference type="GO" id="GO:0031929">
    <property type="term" value="P:TOR signaling"/>
    <property type="evidence" value="ECO:0007669"/>
    <property type="project" value="TreeGrafter"/>
</dbReference>
<dbReference type="InterPro" id="IPR050517">
    <property type="entry name" value="DDR_Repair_Kinase"/>
</dbReference>
<dbReference type="PANTHER" id="PTHR11139">
    <property type="entry name" value="ATAXIA TELANGIECTASIA MUTATED ATM -RELATED"/>
    <property type="match status" value="1"/>
</dbReference>
<organism evidence="2 3">
    <name type="scientific">Aphanomyces astaci</name>
    <name type="common">Crayfish plague agent</name>
    <dbReference type="NCBI Taxonomy" id="112090"/>
    <lineage>
        <taxon>Eukaryota</taxon>
        <taxon>Sar</taxon>
        <taxon>Stramenopiles</taxon>
        <taxon>Oomycota</taxon>
        <taxon>Saprolegniomycetes</taxon>
        <taxon>Saprolegniales</taxon>
        <taxon>Verrucalvaceae</taxon>
        <taxon>Aphanomyces</taxon>
    </lineage>
</organism>
<dbReference type="EMBL" id="QUTB01003962">
    <property type="protein sequence ID" value="RHY65049.1"/>
    <property type="molecule type" value="Genomic_DNA"/>
</dbReference>
<feature type="domain" description="FAT" evidence="1">
    <location>
        <begin position="14"/>
        <end position="361"/>
    </location>
</feature>
<dbReference type="InterPro" id="IPR014009">
    <property type="entry name" value="PIK_FAT"/>
</dbReference>
<evidence type="ECO:0000313" key="2">
    <source>
        <dbReference type="EMBL" id="RHY65049.1"/>
    </source>
</evidence>
<dbReference type="SUPFAM" id="SSF48371">
    <property type="entry name" value="ARM repeat"/>
    <property type="match status" value="1"/>
</dbReference>
<feature type="non-terminal residue" evidence="2">
    <location>
        <position position="361"/>
    </location>
</feature>
<dbReference type="Proteomes" id="UP000283543">
    <property type="component" value="Unassembled WGS sequence"/>
</dbReference>
<dbReference type="PANTHER" id="PTHR11139:SF9">
    <property type="entry name" value="SERINE_THREONINE-PROTEIN KINASE MTOR"/>
    <property type="match status" value="1"/>
</dbReference>
<sequence>MEHDVEALPIDIRELGELAQKCHAYAKALHYKELEFHTSPSTCIEALISINNQVGQPEAAVGILKYAQLHHKSVIHVKESWFEKLQDWDNALDLYNVKLQETPNDMDACTGKMRCLEALGEWDQLAELARQVWDTVDPVTRGLKDESLVKAVALLGARACCESYLRAYHTMITLQQLSELEEIVAYKKMCISKPEDAPLLKRHMVAMWSNRLAGCKRVVDVWQHVLAVRSLVLSPHEDVATWLQFASLCRQSNHLALSLKVGFASLGYSQHDPYRIAFAYLKHLWAVGDKSKALNELGSLVQSLSARRPGTSTHAHDLVKCQLKWAEWQMAIHDQQLDKVSIPAVLSALKTSTELDPTSYK</sequence>
<reference evidence="2 3" key="1">
    <citation type="submission" date="2018-08" db="EMBL/GenBank/DDBJ databases">
        <title>Aphanomyces genome sequencing and annotation.</title>
        <authorList>
            <person name="Minardi D."/>
            <person name="Oidtmann B."/>
            <person name="Van Der Giezen M."/>
            <person name="Studholme D.J."/>
        </authorList>
    </citation>
    <scope>NUCLEOTIDE SEQUENCE [LARGE SCALE GENOMIC DNA]</scope>
    <source>
        <strain evidence="2 3">Si</strain>
    </source>
</reference>
<dbReference type="AlphaFoldDB" id="A0A3R6X9M5"/>
<dbReference type="GO" id="GO:0004674">
    <property type="term" value="F:protein serine/threonine kinase activity"/>
    <property type="evidence" value="ECO:0007669"/>
    <property type="project" value="TreeGrafter"/>
</dbReference>
<proteinExistence type="predicted"/>
<protein>
    <recommendedName>
        <fullName evidence="1">FAT domain-containing protein</fullName>
    </recommendedName>
</protein>
<dbReference type="GO" id="GO:0016242">
    <property type="term" value="P:negative regulation of macroautophagy"/>
    <property type="evidence" value="ECO:0007669"/>
    <property type="project" value="TreeGrafter"/>
</dbReference>
<dbReference type="Pfam" id="PF02259">
    <property type="entry name" value="FAT"/>
    <property type="match status" value="1"/>
</dbReference>
<comment type="caution">
    <text evidence="2">The sequence shown here is derived from an EMBL/GenBank/DDBJ whole genome shotgun (WGS) entry which is preliminary data.</text>
</comment>
<evidence type="ECO:0000259" key="1">
    <source>
        <dbReference type="PROSITE" id="PS51189"/>
    </source>
</evidence>